<name>A0A553HVD7_9PEZI</name>
<feature type="compositionally biased region" description="Basic and acidic residues" evidence="6">
    <location>
        <begin position="66"/>
        <end position="77"/>
    </location>
</feature>
<reference evidence="8" key="1">
    <citation type="submission" date="2019-06" db="EMBL/GenBank/DDBJ databases">
        <title>Draft genome sequence of the griseofulvin-producing fungus Xylaria cubensis strain G536.</title>
        <authorList>
            <person name="Mead M.E."/>
            <person name="Raja H.A."/>
            <person name="Steenwyk J.L."/>
            <person name="Knowles S.L."/>
            <person name="Oberlies N.H."/>
            <person name="Rokas A."/>
        </authorList>
    </citation>
    <scope>NUCLEOTIDE SEQUENCE [LARGE SCALE GENOMIC DNA]</scope>
    <source>
        <strain evidence="8">G536</strain>
    </source>
</reference>
<comment type="caution">
    <text evidence="7">The sequence shown here is derived from an EMBL/GenBank/DDBJ whole genome shotgun (WGS) entry which is preliminary data.</text>
</comment>
<keyword evidence="4" id="KW-0378">Hydrolase</keyword>
<keyword evidence="3" id="KW-0732">Signal</keyword>
<keyword evidence="5" id="KW-0325">Glycoprotein</keyword>
<keyword evidence="2" id="KW-0645">Protease</keyword>
<dbReference type="GO" id="GO:0006508">
    <property type="term" value="P:proteolysis"/>
    <property type="evidence" value="ECO:0007669"/>
    <property type="project" value="UniProtKB-KW"/>
</dbReference>
<dbReference type="Gene3D" id="3.40.50.1820">
    <property type="entry name" value="alpha/beta hydrolase"/>
    <property type="match status" value="2"/>
</dbReference>
<accession>A0A553HVD7</accession>
<evidence type="ECO:0000256" key="3">
    <source>
        <dbReference type="ARBA" id="ARBA00022729"/>
    </source>
</evidence>
<evidence type="ECO:0000256" key="5">
    <source>
        <dbReference type="ARBA" id="ARBA00023180"/>
    </source>
</evidence>
<dbReference type="Pfam" id="PF05577">
    <property type="entry name" value="Peptidase_S28"/>
    <property type="match status" value="1"/>
</dbReference>
<dbReference type="InterPro" id="IPR008758">
    <property type="entry name" value="Peptidase_S28"/>
</dbReference>
<sequence>MICKDVFDIAVPGLTQMNNQRGEMDPWDSYCRSGLIVVRIQYDLSTAGAEHFEPQRASVTASILSHETDNSSDDDKLTAPPWRPRHSEKLSGDVMYRRNQTPGPKILAVALVTATLENVQAYQHQRDIPRQNIQYEANYFQQKINHFPEKDSRFANEKFKQRYYVDSSYYKPVYLYIGGETSGPSRFSNLQTGIIQILMEDQLAFLTTAQTIADNSYFAQNAVFPGVKGNITAPQTPWILYGGSLAGAQTAFSIKQYGDILYGGIASSAPIHVVVGYPEWYNPIMKYGPSDCVDRINNIIDKFDALVAKNHTIAIKQFKALFGLEVLTDHRDFASAIVDPIGNPGNYLSNTWQELNWNSTYGSRDFFNFCGNVSNIDPPKEISEVDYALSNYTKGEPWVGLGGYADYIKKHTLPLCKSGKYNSHECWGTQNKSAWADITNTASRSYLYTSCTEQGAYIDAPKEGPSLLSRVVDISYEQQWCTWAFPEGKYNKVPPSPNLDVYNSFGDFNFTADRLAFIDGDQDVWNGLCYHSPLAPARRQTSDLHPELFITGAGHHWDSSGILDVEAEPQFIREAHLWEIRTVKKWLREFHSWKPTRKVPKVKRSLKF</sequence>
<comment type="similarity">
    <text evidence="1">Belongs to the peptidase S28 family.</text>
</comment>
<protein>
    <recommendedName>
        <fullName evidence="9">Extracelular serine carboxypeptidase</fullName>
    </recommendedName>
</protein>
<dbReference type="PANTHER" id="PTHR11010">
    <property type="entry name" value="PROTEASE S28 PRO-X CARBOXYPEPTIDASE-RELATED"/>
    <property type="match status" value="1"/>
</dbReference>
<organism evidence="7 8">
    <name type="scientific">Xylaria flabelliformis</name>
    <dbReference type="NCBI Taxonomy" id="2512241"/>
    <lineage>
        <taxon>Eukaryota</taxon>
        <taxon>Fungi</taxon>
        <taxon>Dikarya</taxon>
        <taxon>Ascomycota</taxon>
        <taxon>Pezizomycotina</taxon>
        <taxon>Sordariomycetes</taxon>
        <taxon>Xylariomycetidae</taxon>
        <taxon>Xylariales</taxon>
        <taxon>Xylariaceae</taxon>
        <taxon>Xylaria</taxon>
    </lineage>
</organism>
<proteinExistence type="inferred from homology"/>
<dbReference type="EMBL" id="VFLP01000041">
    <property type="protein sequence ID" value="TRX91921.1"/>
    <property type="molecule type" value="Genomic_DNA"/>
</dbReference>
<dbReference type="PANTHER" id="PTHR11010:SF117">
    <property type="entry name" value="SERINE PROTEASE 16"/>
    <property type="match status" value="1"/>
</dbReference>
<keyword evidence="8" id="KW-1185">Reference proteome</keyword>
<evidence type="ECO:0000256" key="6">
    <source>
        <dbReference type="SAM" id="MobiDB-lite"/>
    </source>
</evidence>
<gene>
    <name evidence="7" type="ORF">FHL15_007240</name>
</gene>
<dbReference type="Proteomes" id="UP000319160">
    <property type="component" value="Unassembled WGS sequence"/>
</dbReference>
<evidence type="ECO:0000313" key="7">
    <source>
        <dbReference type="EMBL" id="TRX91921.1"/>
    </source>
</evidence>
<dbReference type="GO" id="GO:0008239">
    <property type="term" value="F:dipeptidyl-peptidase activity"/>
    <property type="evidence" value="ECO:0007669"/>
    <property type="project" value="TreeGrafter"/>
</dbReference>
<dbReference type="AlphaFoldDB" id="A0A553HVD7"/>
<evidence type="ECO:0000256" key="4">
    <source>
        <dbReference type="ARBA" id="ARBA00022801"/>
    </source>
</evidence>
<evidence type="ECO:0000256" key="2">
    <source>
        <dbReference type="ARBA" id="ARBA00022670"/>
    </source>
</evidence>
<dbReference type="InterPro" id="IPR029058">
    <property type="entry name" value="AB_hydrolase_fold"/>
</dbReference>
<dbReference type="OrthoDB" id="1735038at2759"/>
<feature type="region of interest" description="Disordered" evidence="6">
    <location>
        <begin position="64"/>
        <end position="84"/>
    </location>
</feature>
<evidence type="ECO:0000313" key="8">
    <source>
        <dbReference type="Proteomes" id="UP000319160"/>
    </source>
</evidence>
<evidence type="ECO:0000256" key="1">
    <source>
        <dbReference type="ARBA" id="ARBA00011079"/>
    </source>
</evidence>
<evidence type="ECO:0008006" key="9">
    <source>
        <dbReference type="Google" id="ProtNLM"/>
    </source>
</evidence>
<dbReference type="GO" id="GO:0070008">
    <property type="term" value="F:serine-type exopeptidase activity"/>
    <property type="evidence" value="ECO:0007669"/>
    <property type="project" value="InterPro"/>
</dbReference>